<feature type="domain" description="Tyrosinase copper-binding" evidence="4">
    <location>
        <begin position="297"/>
        <end position="308"/>
    </location>
</feature>
<dbReference type="AlphaFoldDB" id="A0A2S6C7H7"/>
<keyword evidence="6" id="KW-1185">Reference proteome</keyword>
<comment type="caution">
    <text evidence="5">The sequence shown here is derived from an EMBL/GenBank/DDBJ whole genome shotgun (WGS) entry which is preliminary data.</text>
</comment>
<evidence type="ECO:0000259" key="4">
    <source>
        <dbReference type="PROSITE" id="PS00498"/>
    </source>
</evidence>
<dbReference type="Pfam" id="PF00264">
    <property type="entry name" value="Tyrosinase"/>
    <property type="match status" value="1"/>
</dbReference>
<feature type="chain" id="PRO_5015422539" description="Tyrosinase copper-binding domain-containing protein" evidence="3">
    <location>
        <begin position="18"/>
        <end position="380"/>
    </location>
</feature>
<dbReference type="Gene3D" id="1.10.1280.10">
    <property type="entry name" value="Di-copper center containing domain from catechol oxidase"/>
    <property type="match status" value="1"/>
</dbReference>
<dbReference type="SUPFAM" id="SSF48056">
    <property type="entry name" value="Di-copper centre-containing domain"/>
    <property type="match status" value="1"/>
</dbReference>
<dbReference type="InterPro" id="IPR008922">
    <property type="entry name" value="Di-copper_centre_dom_sf"/>
</dbReference>
<evidence type="ECO:0000256" key="1">
    <source>
        <dbReference type="ARBA" id="ARBA00022723"/>
    </source>
</evidence>
<dbReference type="InterPro" id="IPR002227">
    <property type="entry name" value="Tyrosinase_Cu-bd"/>
</dbReference>
<proteinExistence type="predicted"/>
<dbReference type="GO" id="GO:0046872">
    <property type="term" value="F:metal ion binding"/>
    <property type="evidence" value="ECO:0007669"/>
    <property type="project" value="UniProtKB-KW"/>
</dbReference>
<evidence type="ECO:0000256" key="3">
    <source>
        <dbReference type="SAM" id="SignalP"/>
    </source>
</evidence>
<evidence type="ECO:0000313" key="6">
    <source>
        <dbReference type="Proteomes" id="UP000237631"/>
    </source>
</evidence>
<organism evidence="5 6">
    <name type="scientific">Cercospora berteroae</name>
    <dbReference type="NCBI Taxonomy" id="357750"/>
    <lineage>
        <taxon>Eukaryota</taxon>
        <taxon>Fungi</taxon>
        <taxon>Dikarya</taxon>
        <taxon>Ascomycota</taxon>
        <taxon>Pezizomycotina</taxon>
        <taxon>Dothideomycetes</taxon>
        <taxon>Dothideomycetidae</taxon>
        <taxon>Mycosphaerellales</taxon>
        <taxon>Mycosphaerellaceae</taxon>
        <taxon>Cercospora</taxon>
    </lineage>
</organism>
<dbReference type="PANTHER" id="PTHR11474:SF126">
    <property type="entry name" value="TYROSINASE-LIKE PROTEIN TYR-1-RELATED"/>
    <property type="match status" value="1"/>
</dbReference>
<name>A0A2S6C7H7_9PEZI</name>
<feature type="signal peptide" evidence="3">
    <location>
        <begin position="1"/>
        <end position="17"/>
    </location>
</feature>
<dbReference type="InterPro" id="IPR050316">
    <property type="entry name" value="Tyrosinase/Hemocyanin"/>
</dbReference>
<evidence type="ECO:0000313" key="5">
    <source>
        <dbReference type="EMBL" id="PPJ55666.1"/>
    </source>
</evidence>
<protein>
    <recommendedName>
        <fullName evidence="4">Tyrosinase copper-binding domain-containing protein</fullName>
    </recommendedName>
</protein>
<dbReference type="PROSITE" id="PS00498">
    <property type="entry name" value="TYROSINASE_2"/>
    <property type="match status" value="1"/>
</dbReference>
<gene>
    <name evidence="5" type="ORF">CBER1_05889</name>
</gene>
<dbReference type="GO" id="GO:0016491">
    <property type="term" value="F:oxidoreductase activity"/>
    <property type="evidence" value="ECO:0007669"/>
    <property type="project" value="InterPro"/>
</dbReference>
<dbReference type="PRINTS" id="PR00092">
    <property type="entry name" value="TYROSINASE"/>
</dbReference>
<keyword evidence="3" id="KW-0732">Signal</keyword>
<reference evidence="6" key="1">
    <citation type="journal article" date="2017" name="bioRxiv">
        <title>Conservation of a gene cluster reveals novel cercosporin biosynthetic mechanisms and extends production to the genus Colletotrichum.</title>
        <authorList>
            <person name="de Jonge R."/>
            <person name="Ebert M.K."/>
            <person name="Huitt-Roehl C.R."/>
            <person name="Pal P."/>
            <person name="Suttle J.C."/>
            <person name="Spanner R.E."/>
            <person name="Neubauer J.D."/>
            <person name="Jurick W.M.II."/>
            <person name="Stott K.A."/>
            <person name="Secor G.A."/>
            <person name="Thomma B.P.H.J."/>
            <person name="Van de Peer Y."/>
            <person name="Townsend C.A."/>
            <person name="Bolton M.D."/>
        </authorList>
    </citation>
    <scope>NUCLEOTIDE SEQUENCE [LARGE SCALE GENOMIC DNA]</scope>
    <source>
        <strain evidence="6">CBS538.71</strain>
    </source>
</reference>
<keyword evidence="1" id="KW-0479">Metal-binding</keyword>
<dbReference type="PANTHER" id="PTHR11474">
    <property type="entry name" value="TYROSINASE FAMILY MEMBER"/>
    <property type="match status" value="1"/>
</dbReference>
<dbReference type="Proteomes" id="UP000237631">
    <property type="component" value="Unassembled WGS sequence"/>
</dbReference>
<dbReference type="EMBL" id="PNEN01000534">
    <property type="protein sequence ID" value="PPJ55666.1"/>
    <property type="molecule type" value="Genomic_DNA"/>
</dbReference>
<dbReference type="OrthoDB" id="6132182at2759"/>
<dbReference type="STRING" id="357750.A0A2S6C7H7"/>
<evidence type="ECO:0000256" key="2">
    <source>
        <dbReference type="ARBA" id="ARBA00023008"/>
    </source>
</evidence>
<keyword evidence="2" id="KW-0186">Copper</keyword>
<sequence length="380" mass="43310">MLSLICAVLAVLPAAIATSEHSHSKHHTRQQGDASLLEELKRGYEAEVRQTFNARCNENNVIRRKEWGNMTPAERQDYIRATRCLNNLPSKSHDFYAPGAQNRRDDFTVAHIANHDKVHFAPWTLSFHTWFIWLYEQALRNENKTKPVLTTIFTRSSGLPYMAYEKYGYQPLEQTPLFDGSDLSFGTNGFPQPDGCHCVDGPFADFQCHLGPIAGGHGCRPNPQENGLGFNPRCLEREFKYDYLGNLTVENVYESITLYTDIDNFCLSFENFPGGLHTTPHEIIGGAQSDIPGSPCDPWFWTHHCGLDRIWRMWQSLDYNDRMYALPPPEQYAAERVSRGWQPTELVTPDSWIYVSPILDGVRVGDIMSTTGGPFCYIYE</sequence>
<accession>A0A2S6C7H7</accession>